<keyword evidence="5" id="KW-0032">Aminotransferase</keyword>
<dbReference type="GO" id="GO:0009396">
    <property type="term" value="P:folic acid-containing compound biosynthetic process"/>
    <property type="evidence" value="ECO:0007669"/>
    <property type="project" value="InterPro"/>
</dbReference>
<gene>
    <name evidence="5" type="primary">pabB</name>
    <name evidence="5" type="ORF">G8O30_14075</name>
</gene>
<evidence type="ECO:0000313" key="6">
    <source>
        <dbReference type="Proteomes" id="UP000593626"/>
    </source>
</evidence>
<organism evidence="5 6">
    <name type="scientific">Mangrovibacillus cuniculi</name>
    <dbReference type="NCBI Taxonomy" id="2593652"/>
    <lineage>
        <taxon>Bacteria</taxon>
        <taxon>Bacillati</taxon>
        <taxon>Bacillota</taxon>
        <taxon>Bacilli</taxon>
        <taxon>Bacillales</taxon>
        <taxon>Bacillaceae</taxon>
        <taxon>Mangrovibacillus</taxon>
    </lineage>
</organism>
<dbReference type="Gene3D" id="3.60.120.10">
    <property type="entry name" value="Anthranilate synthase"/>
    <property type="match status" value="1"/>
</dbReference>
<evidence type="ECO:0000256" key="1">
    <source>
        <dbReference type="ARBA" id="ARBA00013139"/>
    </source>
</evidence>
<dbReference type="PANTHER" id="PTHR11236">
    <property type="entry name" value="AMINOBENZOATE/ANTHRANILATE SYNTHASE"/>
    <property type="match status" value="1"/>
</dbReference>
<dbReference type="InterPro" id="IPR005802">
    <property type="entry name" value="ADC_synth_comp_1"/>
</dbReference>
<dbReference type="GO" id="GO:0046820">
    <property type="term" value="F:4-amino-4-deoxychorismate synthase activity"/>
    <property type="evidence" value="ECO:0007669"/>
    <property type="project" value="UniProtKB-EC"/>
</dbReference>
<keyword evidence="2 5" id="KW-0808">Transferase</keyword>
<evidence type="ECO:0000256" key="2">
    <source>
        <dbReference type="ARBA" id="ARBA00022679"/>
    </source>
</evidence>
<dbReference type="Pfam" id="PF04715">
    <property type="entry name" value="Anth_synt_I_N"/>
    <property type="match status" value="1"/>
</dbReference>
<dbReference type="Pfam" id="PF00425">
    <property type="entry name" value="Chorismate_bind"/>
    <property type="match status" value="1"/>
</dbReference>
<dbReference type="InterPro" id="IPR006805">
    <property type="entry name" value="Anth_synth_I_N"/>
</dbReference>
<reference evidence="5 6" key="1">
    <citation type="submission" date="2019-07" db="EMBL/GenBank/DDBJ databases">
        <title>Genome sequence of 2 isolates from Red Sea Mangroves.</title>
        <authorList>
            <person name="Sefrji F."/>
            <person name="Michoud G."/>
            <person name="Merlino G."/>
            <person name="Daffonchio D."/>
        </authorList>
    </citation>
    <scope>NUCLEOTIDE SEQUENCE [LARGE SCALE GENOMIC DNA]</scope>
    <source>
        <strain evidence="5 6">R1DC41</strain>
    </source>
</reference>
<evidence type="ECO:0000259" key="3">
    <source>
        <dbReference type="Pfam" id="PF00425"/>
    </source>
</evidence>
<sequence length="465" mass="53481">MNWTIQYKQFPLSEEAFFAHYEQITLAKEFHVLLESGRSGRYHIAAWEPLVRGIGNDEGLQVENFRTEKVEMKVGDPLVLWEQYLKSMEIEIPLEYPAPFVGGALGYITYDYARYIEKLPNYAQDDSAIPVMEWTVYQQWAVYDKETSLVTRAAMVSEKRSETIEAWDECHMVEEKVDLTEPVELSSLLEVSMEESEFIQAVERIQEYIRSGDVFQVNLSVRQMKKLNVKPWHVYKVLRKINPSPYMSFIWTPERAIVSGSPELLIKKSDLEISTRPIAGTRSRGKTEEEDQRLEAELLSNTKETAEHLMLVDLERNDLGRVAVYGTVEVDEFMTIEKYSHVMHLVSSVKARVKDDQSLSSIIRAVFPGGTITGTPKVRTMEIIDELEPVRRGLYTGSIGWIGFNRDMELNIVIRTMVVEQESAYVQAGAGVVIDSVPKYEYKESLKKAKAMWVAKDIAEREYKK</sequence>
<evidence type="ECO:0000259" key="4">
    <source>
        <dbReference type="Pfam" id="PF04715"/>
    </source>
</evidence>
<dbReference type="RefSeq" id="WP_239672678.1">
    <property type="nucleotide sequence ID" value="NZ_CP049742.1"/>
</dbReference>
<dbReference type="InterPro" id="IPR015890">
    <property type="entry name" value="Chorismate_C"/>
</dbReference>
<dbReference type="Proteomes" id="UP000593626">
    <property type="component" value="Chromosome"/>
</dbReference>
<dbReference type="EMBL" id="CP049742">
    <property type="protein sequence ID" value="QPC47997.1"/>
    <property type="molecule type" value="Genomic_DNA"/>
</dbReference>
<dbReference type="EC" id="2.6.1.85" evidence="1"/>
<dbReference type="SUPFAM" id="SSF56322">
    <property type="entry name" value="ADC synthase"/>
    <property type="match status" value="1"/>
</dbReference>
<dbReference type="NCBIfam" id="TIGR00553">
    <property type="entry name" value="pabB"/>
    <property type="match status" value="1"/>
</dbReference>
<dbReference type="PRINTS" id="PR00095">
    <property type="entry name" value="ANTSNTHASEI"/>
</dbReference>
<dbReference type="InterPro" id="IPR005801">
    <property type="entry name" value="ADC_synthase"/>
</dbReference>
<protein>
    <recommendedName>
        <fullName evidence="1">aminodeoxychorismate synthase</fullName>
        <ecNumber evidence="1">2.6.1.85</ecNumber>
    </recommendedName>
</protein>
<dbReference type="AlphaFoldDB" id="A0A7S8CDP0"/>
<proteinExistence type="predicted"/>
<keyword evidence="6" id="KW-1185">Reference proteome</keyword>
<accession>A0A7S8CDP0</accession>
<dbReference type="KEGG" id="mcui:G8O30_14075"/>
<feature type="domain" description="Chorismate-utilising enzyme C-terminal" evidence="3">
    <location>
        <begin position="195"/>
        <end position="448"/>
    </location>
</feature>
<feature type="domain" description="Anthranilate synthase component I N-terminal" evidence="4">
    <location>
        <begin position="27"/>
        <end position="148"/>
    </location>
</feature>
<evidence type="ECO:0000313" key="5">
    <source>
        <dbReference type="EMBL" id="QPC47997.1"/>
    </source>
</evidence>
<dbReference type="InterPro" id="IPR019999">
    <property type="entry name" value="Anth_synth_I-like"/>
</dbReference>
<dbReference type="PANTHER" id="PTHR11236:SF41">
    <property type="entry name" value="AMINODEOXYCHORISMATE SYNTHASE COMPONENT 1"/>
    <property type="match status" value="1"/>
</dbReference>
<name>A0A7S8CDP0_9BACI</name>
<dbReference type="GO" id="GO:0000162">
    <property type="term" value="P:L-tryptophan biosynthetic process"/>
    <property type="evidence" value="ECO:0007669"/>
    <property type="project" value="TreeGrafter"/>
</dbReference>